<protein>
    <recommendedName>
        <fullName evidence="4">EF-hand domain-containing protein</fullName>
    </recommendedName>
</protein>
<dbReference type="PROSITE" id="PS00018">
    <property type="entry name" value="EF_HAND_1"/>
    <property type="match status" value="1"/>
</dbReference>
<reference evidence="2 3" key="1">
    <citation type="submission" date="2019-03" db="EMBL/GenBank/DDBJ databases">
        <title>Genomic Encyclopedia of Type Strains, Phase IV (KMG-IV): sequencing the most valuable type-strain genomes for metagenomic binning, comparative biology and taxonomic classification.</title>
        <authorList>
            <person name="Goeker M."/>
        </authorList>
    </citation>
    <scope>NUCLEOTIDE SEQUENCE [LARGE SCALE GENOMIC DNA]</scope>
    <source>
        <strain evidence="2 3">DSM 102852</strain>
    </source>
</reference>
<gene>
    <name evidence="2" type="ORF">DFR44_1229</name>
</gene>
<dbReference type="RefSeq" id="WP_133621219.1">
    <property type="nucleotide sequence ID" value="NZ_SNZE01000022.1"/>
</dbReference>
<feature type="region of interest" description="Disordered" evidence="1">
    <location>
        <begin position="203"/>
        <end position="226"/>
    </location>
</feature>
<name>A0A4R6Y270_9BURK</name>
<dbReference type="AlphaFoldDB" id="A0A4R6Y270"/>
<dbReference type="Proteomes" id="UP000294480">
    <property type="component" value="Unassembled WGS sequence"/>
</dbReference>
<organism evidence="2 3">
    <name type="scientific">Hydromonas duriensis</name>
    <dbReference type="NCBI Taxonomy" id="1527608"/>
    <lineage>
        <taxon>Bacteria</taxon>
        <taxon>Pseudomonadati</taxon>
        <taxon>Pseudomonadota</taxon>
        <taxon>Betaproteobacteria</taxon>
        <taxon>Burkholderiales</taxon>
        <taxon>Burkholderiaceae</taxon>
        <taxon>Hydromonas</taxon>
    </lineage>
</organism>
<sequence length="226" mass="24644">MDLLDNLRKQNTVKATASATMDNVGFAALDSASTYELSNLRLSVASSVATWAETTEAELDEGESLADRMDGLLVGICDADKDGDLTDEELSVLDTLYTLLADYLTQQGADAQDVDALINDGNEEAAERIQELLVGVLPSGEEAEVDAINQFAFDADSDAAVMDAAYRKRVAVRNGRKIIVRKRISGRVRLSAKQKMAVLKMHRKSHSGMARMKRAKSMRRRASMGL</sequence>
<evidence type="ECO:0000256" key="1">
    <source>
        <dbReference type="SAM" id="MobiDB-lite"/>
    </source>
</evidence>
<dbReference type="InterPro" id="IPR018247">
    <property type="entry name" value="EF_Hand_1_Ca_BS"/>
</dbReference>
<accession>A0A4R6Y270</accession>
<evidence type="ECO:0000313" key="2">
    <source>
        <dbReference type="EMBL" id="TDR30340.1"/>
    </source>
</evidence>
<proteinExistence type="predicted"/>
<keyword evidence="3" id="KW-1185">Reference proteome</keyword>
<evidence type="ECO:0000313" key="3">
    <source>
        <dbReference type="Proteomes" id="UP000294480"/>
    </source>
</evidence>
<dbReference type="OrthoDB" id="8685390at2"/>
<dbReference type="EMBL" id="SNZE01000022">
    <property type="protein sequence ID" value="TDR30340.1"/>
    <property type="molecule type" value="Genomic_DNA"/>
</dbReference>
<evidence type="ECO:0008006" key="4">
    <source>
        <dbReference type="Google" id="ProtNLM"/>
    </source>
</evidence>
<comment type="caution">
    <text evidence="2">The sequence shown here is derived from an EMBL/GenBank/DDBJ whole genome shotgun (WGS) entry which is preliminary data.</text>
</comment>